<evidence type="ECO:0000256" key="1">
    <source>
        <dbReference type="SAM" id="MobiDB-lite"/>
    </source>
</evidence>
<comment type="caution">
    <text evidence="3">The sequence shown here is derived from an EMBL/GenBank/DDBJ whole genome shotgun (WGS) entry which is preliminary data.</text>
</comment>
<protein>
    <recommendedName>
        <fullName evidence="5">ER membrane protein complex subunit 10</fullName>
    </recommendedName>
</protein>
<gene>
    <name evidence="3" type="ORF">RI543_004916</name>
</gene>
<reference evidence="4" key="1">
    <citation type="submission" date="2023-07" db="EMBL/GenBank/DDBJ databases">
        <title>A draft genome of Kazachstania heterogenica Y-27499.</title>
        <authorList>
            <person name="Donic C."/>
            <person name="Kralova J.S."/>
            <person name="Fidel L."/>
            <person name="Ben-Dor S."/>
            <person name="Jung S."/>
        </authorList>
    </citation>
    <scope>NUCLEOTIDE SEQUENCE [LARGE SCALE GENOMIC DNA]</scope>
    <source>
        <strain evidence="4">Y27499</strain>
    </source>
</reference>
<proteinExistence type="predicted"/>
<keyword evidence="2" id="KW-0732">Signal</keyword>
<organism evidence="3 4">
    <name type="scientific">Arxiozyma heterogenica</name>
    <dbReference type="NCBI Taxonomy" id="278026"/>
    <lineage>
        <taxon>Eukaryota</taxon>
        <taxon>Fungi</taxon>
        <taxon>Dikarya</taxon>
        <taxon>Ascomycota</taxon>
        <taxon>Saccharomycotina</taxon>
        <taxon>Saccharomycetes</taxon>
        <taxon>Saccharomycetales</taxon>
        <taxon>Saccharomycetaceae</taxon>
        <taxon>Arxiozyma</taxon>
    </lineage>
</organism>
<dbReference type="Pfam" id="PF21203">
    <property type="entry name" value="ECM10"/>
    <property type="match status" value="1"/>
</dbReference>
<sequence>MRLSFTIYQSIFWLHLSAVFGYNETFNLHAKSIVDSNEIVPLADLIIDKETNSLIIKHILDSSLNHNINSDTLYCIGIEDHDCFTLLQLTTPLSYELIWDYEINHLSLVYNDSLIDNPIYNNNYKNVILPLVRPSTKSSLGDVIKLKKVTKTYADKKKELGNVILDKEDGDDSTNANRNINQKDDNEEDKSWLEKNWKRIIVGIVLYNLVALGFKKQPAEEQTTS</sequence>
<dbReference type="AlphaFoldDB" id="A0AAN7WEE6"/>
<feature type="signal peptide" evidence="2">
    <location>
        <begin position="1"/>
        <end position="21"/>
    </location>
</feature>
<name>A0AAN7WEE6_9SACH</name>
<feature type="region of interest" description="Disordered" evidence="1">
    <location>
        <begin position="166"/>
        <end position="188"/>
    </location>
</feature>
<dbReference type="EMBL" id="JAWIZZ010000064">
    <property type="protein sequence ID" value="KAK5773858.1"/>
    <property type="molecule type" value="Genomic_DNA"/>
</dbReference>
<evidence type="ECO:0008006" key="5">
    <source>
        <dbReference type="Google" id="ProtNLM"/>
    </source>
</evidence>
<dbReference type="Proteomes" id="UP001306508">
    <property type="component" value="Unassembled WGS sequence"/>
</dbReference>
<evidence type="ECO:0000256" key="2">
    <source>
        <dbReference type="SAM" id="SignalP"/>
    </source>
</evidence>
<feature type="chain" id="PRO_5042984945" description="ER membrane protein complex subunit 10" evidence="2">
    <location>
        <begin position="22"/>
        <end position="225"/>
    </location>
</feature>
<accession>A0AAN7WEE6</accession>
<evidence type="ECO:0000313" key="4">
    <source>
        <dbReference type="Proteomes" id="UP001306508"/>
    </source>
</evidence>
<keyword evidence="4" id="KW-1185">Reference proteome</keyword>
<evidence type="ECO:0000313" key="3">
    <source>
        <dbReference type="EMBL" id="KAK5773858.1"/>
    </source>
</evidence>